<dbReference type="GO" id="GO:0006886">
    <property type="term" value="P:intracellular protein transport"/>
    <property type="evidence" value="ECO:0007669"/>
    <property type="project" value="InterPro"/>
</dbReference>
<keyword evidence="5" id="KW-0653">Protein transport</keyword>
<dbReference type="GO" id="GO:0007030">
    <property type="term" value="P:Golgi organization"/>
    <property type="evidence" value="ECO:0007669"/>
    <property type="project" value="TreeGrafter"/>
</dbReference>
<feature type="domain" description="Conserved oligomeric Golgi complex subunit 3 N-terminal" evidence="9">
    <location>
        <begin position="120"/>
        <end position="244"/>
    </location>
</feature>
<dbReference type="PANTHER" id="PTHR13302:SF8">
    <property type="entry name" value="CONSERVED OLIGOMERIC GOLGI COMPLEX SUBUNIT 3"/>
    <property type="match status" value="1"/>
</dbReference>
<name>A0AAV8ZF12_9CUCU</name>
<evidence type="ECO:0000313" key="12">
    <source>
        <dbReference type="Proteomes" id="UP001162156"/>
    </source>
</evidence>
<evidence type="ECO:0000256" key="5">
    <source>
        <dbReference type="ARBA" id="ARBA00022927"/>
    </source>
</evidence>
<evidence type="ECO:0000256" key="2">
    <source>
        <dbReference type="ARBA" id="ARBA00009936"/>
    </source>
</evidence>
<dbReference type="GO" id="GO:0017119">
    <property type="term" value="C:Golgi transport complex"/>
    <property type="evidence" value="ECO:0007669"/>
    <property type="project" value="TreeGrafter"/>
</dbReference>
<sequence>INLNLFNEELNKTFCSIRMNRQINEVDAKESKVQENIANWQSTDDPLAPLSDDQIDLVYEISDIVVSLYNKSNEDTIENTNEQKSGLAPTVIYKTQDYIQWMVSVERDIKHENLKQYQKYYESLFKHHSNCENLFACSDEALKSLNEVKRKLMAHQRILKEKKRSLNNKLKYFTYFSKCQENIERLNQKINGPDCIDILDIIDESISYLNNHLQFKESRIYKMKYESLLNTLLNKIYDYVNNIIIETTKQVVDPDFKSHVLLQAPDNTDSLVDSAFSLYYGKFQSVSTKVQFILNNLEEREDRNDQYKNIINDCQKTYLTQRLPILSVAVSKALGELKEKHRNDHSILFRSCCLFTMKVCQDEAKCYNYFFSKISSQLNDYLGALCQHLYDILRPSLITINHIEVLSELCGILKGEMLNEKVVDNDQLAKYAEVIKQLLQDVEERLVFRANVFFQHDLTGYKPSPGDLAYPEKLEQMENIALEMRDKRSDSRSSAVSLDSQEVAHINAAQMAHFRSYTGNSPADLHGMWYPTVKRTLVCLSRLYFCLDRDTFQGLAQEALVICIRTVESASNLISSRKTPVDGQLFQIKHLLIIREQIAPFQVDFTVKEMSLDFSTVQKAAIDLIHHRNNIFTFGSNNALLEFLLEGTPKVKEYLIDSRNIFVWIEKAEHILKIIQAENAPSQDLTVAGQDFGKPDVIAGVLSEAQKNMKIKIPEIQRSMQLYLANRETEFILFRPIKNNIINAFMQVDQILVRGDIAVKINCL</sequence>
<accession>A0AAV8ZF12</accession>
<dbReference type="InterPro" id="IPR007265">
    <property type="entry name" value="COG_su3"/>
</dbReference>
<dbReference type="InterPro" id="IPR048685">
    <property type="entry name" value="COG3_C"/>
</dbReference>
<dbReference type="PANTHER" id="PTHR13302">
    <property type="entry name" value="CONSERVED OLIGOMERIC GOLGI COMPLEX COMPONENT 3"/>
    <property type="match status" value="1"/>
</dbReference>
<organism evidence="11 12">
    <name type="scientific">Rhamnusium bicolor</name>
    <dbReference type="NCBI Taxonomy" id="1586634"/>
    <lineage>
        <taxon>Eukaryota</taxon>
        <taxon>Metazoa</taxon>
        <taxon>Ecdysozoa</taxon>
        <taxon>Arthropoda</taxon>
        <taxon>Hexapoda</taxon>
        <taxon>Insecta</taxon>
        <taxon>Pterygota</taxon>
        <taxon>Neoptera</taxon>
        <taxon>Endopterygota</taxon>
        <taxon>Coleoptera</taxon>
        <taxon>Polyphaga</taxon>
        <taxon>Cucujiformia</taxon>
        <taxon>Chrysomeloidea</taxon>
        <taxon>Cerambycidae</taxon>
        <taxon>Lepturinae</taxon>
        <taxon>Rhagiini</taxon>
        <taxon>Rhamnusium</taxon>
    </lineage>
</organism>
<feature type="domain" description="Conserved oligomeric Golgi complex subunit 3 C-terminal" evidence="10">
    <location>
        <begin position="277"/>
        <end position="617"/>
    </location>
</feature>
<evidence type="ECO:0000256" key="4">
    <source>
        <dbReference type="ARBA" id="ARBA00022448"/>
    </source>
</evidence>
<evidence type="ECO:0000313" key="11">
    <source>
        <dbReference type="EMBL" id="KAJ8962991.1"/>
    </source>
</evidence>
<comment type="subcellular location">
    <subcellularLocation>
        <location evidence="1">Golgi apparatus membrane</location>
        <topology evidence="1">Peripheral membrane protein</topology>
    </subcellularLocation>
</comment>
<comment type="similarity">
    <text evidence="2">Belongs to the COG3 family.</text>
</comment>
<comment type="caution">
    <text evidence="11">The sequence shown here is derived from an EMBL/GenBank/DDBJ whole genome shotgun (WGS) entry which is preliminary data.</text>
</comment>
<dbReference type="AlphaFoldDB" id="A0AAV8ZF12"/>
<feature type="non-terminal residue" evidence="11">
    <location>
        <position position="1"/>
    </location>
</feature>
<evidence type="ECO:0000256" key="8">
    <source>
        <dbReference type="ARBA" id="ARBA00031339"/>
    </source>
</evidence>
<keyword evidence="12" id="KW-1185">Reference proteome</keyword>
<evidence type="ECO:0000256" key="3">
    <source>
        <dbReference type="ARBA" id="ARBA00020976"/>
    </source>
</evidence>
<dbReference type="GO" id="GO:0000139">
    <property type="term" value="C:Golgi membrane"/>
    <property type="evidence" value="ECO:0007669"/>
    <property type="project" value="UniProtKB-SubCell"/>
</dbReference>
<evidence type="ECO:0000256" key="6">
    <source>
        <dbReference type="ARBA" id="ARBA00023034"/>
    </source>
</evidence>
<evidence type="ECO:0000256" key="1">
    <source>
        <dbReference type="ARBA" id="ARBA00004395"/>
    </source>
</evidence>
<proteinExistence type="inferred from homology"/>
<dbReference type="Pfam" id="PF20671">
    <property type="entry name" value="COG3_C"/>
    <property type="match status" value="1"/>
</dbReference>
<protein>
    <recommendedName>
        <fullName evidence="3">Conserved oligomeric Golgi complex subunit 3</fullName>
    </recommendedName>
    <alternativeName>
        <fullName evidence="8">Component of oligomeric Golgi complex 3</fullName>
    </alternativeName>
</protein>
<keyword evidence="7" id="KW-0472">Membrane</keyword>
<dbReference type="GO" id="GO:0005801">
    <property type="term" value="C:cis-Golgi network"/>
    <property type="evidence" value="ECO:0007669"/>
    <property type="project" value="InterPro"/>
</dbReference>
<dbReference type="GO" id="GO:0006891">
    <property type="term" value="P:intra-Golgi vesicle-mediated transport"/>
    <property type="evidence" value="ECO:0007669"/>
    <property type="project" value="TreeGrafter"/>
</dbReference>
<dbReference type="Pfam" id="PF04136">
    <property type="entry name" value="COG3_N"/>
    <property type="match status" value="1"/>
</dbReference>
<dbReference type="EMBL" id="JANEYF010001571">
    <property type="protein sequence ID" value="KAJ8962991.1"/>
    <property type="molecule type" value="Genomic_DNA"/>
</dbReference>
<reference evidence="11" key="1">
    <citation type="journal article" date="2023" name="Insect Mol. Biol.">
        <title>Genome sequencing provides insights into the evolution of gene families encoding plant cell wall-degrading enzymes in longhorned beetles.</title>
        <authorList>
            <person name="Shin N.R."/>
            <person name="Okamura Y."/>
            <person name="Kirsch R."/>
            <person name="Pauchet Y."/>
        </authorList>
    </citation>
    <scope>NUCLEOTIDE SEQUENCE</scope>
    <source>
        <strain evidence="11">RBIC_L_NR</strain>
    </source>
</reference>
<evidence type="ECO:0000259" key="9">
    <source>
        <dbReference type="Pfam" id="PF04136"/>
    </source>
</evidence>
<dbReference type="InterPro" id="IPR048320">
    <property type="entry name" value="COG3_N"/>
</dbReference>
<keyword evidence="4" id="KW-0813">Transport</keyword>
<evidence type="ECO:0000256" key="7">
    <source>
        <dbReference type="ARBA" id="ARBA00023136"/>
    </source>
</evidence>
<gene>
    <name evidence="11" type="ORF">NQ314_005630</name>
</gene>
<keyword evidence="6" id="KW-0333">Golgi apparatus</keyword>
<dbReference type="Proteomes" id="UP001162156">
    <property type="component" value="Unassembled WGS sequence"/>
</dbReference>
<evidence type="ECO:0000259" key="10">
    <source>
        <dbReference type="Pfam" id="PF20671"/>
    </source>
</evidence>